<dbReference type="Pfam" id="PF18480">
    <property type="entry name" value="DUF5615"/>
    <property type="match status" value="1"/>
</dbReference>
<evidence type="ECO:0000313" key="2">
    <source>
        <dbReference type="EMBL" id="XDV58984.1"/>
    </source>
</evidence>
<accession>A0AB39XLZ0</accession>
<organism evidence="2">
    <name type="scientific">Bradyrhizobium sp. LLZ17</name>
    <dbReference type="NCBI Taxonomy" id="3239388"/>
    <lineage>
        <taxon>Bacteria</taxon>
        <taxon>Pseudomonadati</taxon>
        <taxon>Pseudomonadota</taxon>
        <taxon>Alphaproteobacteria</taxon>
        <taxon>Hyphomicrobiales</taxon>
        <taxon>Nitrobacteraceae</taxon>
        <taxon>Bradyrhizobium</taxon>
    </lineage>
</organism>
<protein>
    <submittedName>
        <fullName evidence="2">DUF5615 family PIN-like protein</fullName>
    </submittedName>
</protein>
<name>A0AB39XLZ0_9BRAD</name>
<dbReference type="AlphaFoldDB" id="A0AB39XLZ0"/>
<feature type="domain" description="DUF5615" evidence="1">
    <location>
        <begin position="18"/>
        <end position="123"/>
    </location>
</feature>
<proteinExistence type="predicted"/>
<dbReference type="EMBL" id="CP165734">
    <property type="protein sequence ID" value="XDV58984.1"/>
    <property type="molecule type" value="Genomic_DNA"/>
</dbReference>
<reference evidence="2" key="1">
    <citation type="submission" date="2024-08" db="EMBL/GenBank/DDBJ databases">
        <authorList>
            <person name="Chaddad Z."/>
            <person name="Lamrabet M."/>
            <person name="Bouhnik O."/>
            <person name="Alami S."/>
            <person name="Wipf D."/>
            <person name="Courty P.E."/>
            <person name="Missbah El Idrissi M."/>
        </authorList>
    </citation>
    <scope>NUCLEOTIDE SEQUENCE</scope>
    <source>
        <strain evidence="2">LLZ17</strain>
    </source>
</reference>
<evidence type="ECO:0000259" key="1">
    <source>
        <dbReference type="Pfam" id="PF18480"/>
    </source>
</evidence>
<dbReference type="RefSeq" id="WP_369723514.1">
    <property type="nucleotide sequence ID" value="NZ_CP165734.1"/>
</dbReference>
<sequence>MRPIIWQTKTSFIGEFVRWLADECVSFSLVREFRRVGHDMHYVAEFAASVSDTEVIALASREGRLLLTADKDFGELVFRRGQVVPGLVLLRIDPGNGALVWARLLEAINQFGEGLFGRYVVVDEIRFRSRSL</sequence>
<dbReference type="InterPro" id="IPR041049">
    <property type="entry name" value="DUF5615"/>
</dbReference>
<gene>
    <name evidence="2" type="ORF">AB8Z38_05870</name>
</gene>